<dbReference type="PROSITE" id="PS50853">
    <property type="entry name" value="FN3"/>
    <property type="match status" value="8"/>
</dbReference>
<feature type="domain" description="Fibronectin type-III" evidence="4">
    <location>
        <begin position="133"/>
        <end position="216"/>
    </location>
</feature>
<evidence type="ECO:0000256" key="3">
    <source>
        <dbReference type="SAM" id="SignalP"/>
    </source>
</evidence>
<dbReference type="PANTHER" id="PTHR46708:SF2">
    <property type="entry name" value="FIBRONECTIN TYPE-III DOMAIN-CONTAINING PROTEIN"/>
    <property type="match status" value="1"/>
</dbReference>
<dbReference type="SUPFAM" id="SSF49265">
    <property type="entry name" value="Fibronectin type III"/>
    <property type="match status" value="8"/>
</dbReference>
<evidence type="ECO:0000256" key="2">
    <source>
        <dbReference type="ARBA" id="ARBA00022737"/>
    </source>
</evidence>
<dbReference type="Pfam" id="PF00041">
    <property type="entry name" value="fn3"/>
    <property type="match status" value="10"/>
</dbReference>
<feature type="domain" description="Fibronectin type-III" evidence="4">
    <location>
        <begin position="217"/>
        <end position="303"/>
    </location>
</feature>
<feature type="domain" description="Fibronectin type-III" evidence="4">
    <location>
        <begin position="561"/>
        <end position="655"/>
    </location>
</feature>
<dbReference type="InterPro" id="IPR036116">
    <property type="entry name" value="FN3_sf"/>
</dbReference>
<dbReference type="GO" id="GO:0004725">
    <property type="term" value="F:protein tyrosine phosphatase activity"/>
    <property type="evidence" value="ECO:0007669"/>
    <property type="project" value="UniProtKB-EC"/>
</dbReference>
<proteinExistence type="predicted"/>
<keyword evidence="2" id="KW-0677">Repeat</keyword>
<evidence type="ECO:0000313" key="5">
    <source>
        <dbReference type="EMBL" id="KAF4110980.1"/>
    </source>
</evidence>
<evidence type="ECO:0000259" key="4">
    <source>
        <dbReference type="PROSITE" id="PS50853"/>
    </source>
</evidence>
<dbReference type="Gene3D" id="2.60.40.10">
    <property type="entry name" value="Immunoglobulins"/>
    <property type="match status" value="11"/>
</dbReference>
<dbReference type="InterPro" id="IPR041201">
    <property type="entry name" value="PTPRJ_TM"/>
</dbReference>
<feature type="chain" id="PRO_5029655244" description="protein-tyrosine-phosphatase" evidence="3">
    <location>
        <begin position="30"/>
        <end position="1402"/>
    </location>
</feature>
<dbReference type="EC" id="3.1.3.48" evidence="1"/>
<evidence type="ECO:0000256" key="1">
    <source>
        <dbReference type="ARBA" id="ARBA00013064"/>
    </source>
</evidence>
<keyword evidence="3" id="KW-0732">Signal</keyword>
<feature type="domain" description="Fibronectin type-III" evidence="4">
    <location>
        <begin position="1076"/>
        <end position="1162"/>
    </location>
</feature>
<dbReference type="EMBL" id="JAAMOB010000007">
    <property type="protein sequence ID" value="KAF4110980.1"/>
    <property type="molecule type" value="Genomic_DNA"/>
</dbReference>
<organism evidence="5 6">
    <name type="scientific">Onychostoma macrolepis</name>
    <dbReference type="NCBI Taxonomy" id="369639"/>
    <lineage>
        <taxon>Eukaryota</taxon>
        <taxon>Metazoa</taxon>
        <taxon>Chordata</taxon>
        <taxon>Craniata</taxon>
        <taxon>Vertebrata</taxon>
        <taxon>Euteleostomi</taxon>
        <taxon>Actinopterygii</taxon>
        <taxon>Neopterygii</taxon>
        <taxon>Teleostei</taxon>
        <taxon>Ostariophysi</taxon>
        <taxon>Cypriniformes</taxon>
        <taxon>Cyprinidae</taxon>
        <taxon>Acrossocheilinae</taxon>
        <taxon>Onychostoma</taxon>
    </lineage>
</organism>
<dbReference type="InterPro" id="IPR013783">
    <property type="entry name" value="Ig-like_fold"/>
</dbReference>
<reference evidence="5 6" key="1">
    <citation type="submission" date="2020-04" db="EMBL/GenBank/DDBJ databases">
        <title>Chromosome-level genome assembly of a cyprinid fish Onychostoma macrolepis by integration of Nanopore Sequencing, Bionano and Hi-C technology.</title>
        <authorList>
            <person name="Wang D."/>
        </authorList>
    </citation>
    <scope>NUCLEOTIDE SEQUENCE [LARGE SCALE GENOMIC DNA]</scope>
    <source>
        <strain evidence="5">SWU-2019</strain>
        <tissue evidence="5">Muscle</tissue>
    </source>
</reference>
<dbReference type="Pfam" id="PF18861">
    <property type="entry name" value="PTP_tm"/>
    <property type="match status" value="1"/>
</dbReference>
<dbReference type="InterPro" id="IPR050991">
    <property type="entry name" value="ECM_Regulatory_Proteins"/>
</dbReference>
<keyword evidence="6" id="KW-1185">Reference proteome</keyword>
<protein>
    <recommendedName>
        <fullName evidence="1">protein-tyrosine-phosphatase</fullName>
        <ecNumber evidence="1">3.1.3.48</ecNumber>
    </recommendedName>
</protein>
<name>A0A7J6CUN7_9TELE</name>
<feature type="domain" description="Fibronectin type-III" evidence="4">
    <location>
        <begin position="397"/>
        <end position="482"/>
    </location>
</feature>
<dbReference type="SMART" id="SM00060">
    <property type="entry name" value="FN3"/>
    <property type="match status" value="13"/>
</dbReference>
<feature type="domain" description="Fibronectin type-III" evidence="4">
    <location>
        <begin position="987"/>
        <end position="1075"/>
    </location>
</feature>
<feature type="domain" description="Fibronectin type-III" evidence="4">
    <location>
        <begin position="304"/>
        <end position="396"/>
    </location>
</feature>
<feature type="signal peptide" evidence="3">
    <location>
        <begin position="1"/>
        <end position="29"/>
    </location>
</feature>
<dbReference type="Proteomes" id="UP000579812">
    <property type="component" value="Unassembled WGS sequence"/>
</dbReference>
<comment type="caution">
    <text evidence="5">The sequence shown here is derived from an EMBL/GenBank/DDBJ whole genome shotgun (WGS) entry which is preliminary data.</text>
</comment>
<feature type="domain" description="Fibronectin type-III" evidence="4">
    <location>
        <begin position="737"/>
        <end position="834"/>
    </location>
</feature>
<dbReference type="CDD" id="cd00063">
    <property type="entry name" value="FN3"/>
    <property type="match status" value="9"/>
</dbReference>
<sequence>MGQHFLLQASVFRATVLFAVLVSIPRGHSECAVCQYKTTPTTLDITMFVGDSSSCSVQNASITNTQHSITVTGLLPGNTYYFKINCSVVCCANLSTNNSSNLTITHSNATSVYLNWTGQFPLINQSFTLRPESVSNLSVHSITVSSVNLNWTLQNGISLYYKVVWGVNLLLTTNQTSMLISQLAPGTKYTFSVTSVASDNHTEGRTAEISQNTNPAQVENITVLNSSNSSLTVGWAVPLGHVDSYIVSVSGAEPNAPLSNNPPINSSVISNLTAGHVYNLTVTTTSGVLKNSSNIVSVATKPNPPEAFQVSGQTDVSISLLWFKPLSMDGVTVSYEVSYRSNQPRVNLTSSHINSLNVTLTNLFPGSQYNITVVTIGVKNLRSSYVNLLAYTAPNAVQHLSVSAVSTNSVNLTWLSPNENFSPFSYSINISSPDQTFNTTSNSYQITPLQPGTQYNCSVRALIIATNIFGPSQLIQCNTKPLPVTNLAASPVGTTEMRLSWLRQSDYKSSYQYNVSVNGEQWIQSTSENASVANLVAGNNYTFTVQTVANGMSSDSVAISAFTGLGKASNISAVGTTQSMRVEWRPPDGTVSLYNVKILLNRTVLKSEKQTNVTTVVFSDLTPGTQYDVIVTSISGPIRQNSDSVSNATLPTPPGKLEIDPSTNSLNVSWAQPLDMISVSHYFQLSYNNSVLNCSQNYRFLTGLSAGVQYNISVRTVGAMGYFSSLQYNTIYTKPTAVTDVRVIGYTETSITLSWQQHDVQQHGYSYQLNFTHPNGTADQKIVGNTTVQLLSLQSASRYNISIATQTADSTKSDLQYITACSKPFPVSSVTPDVLNVSAVKLSWSHPQQYNNGISYQVFVSNCTENNLQPGTLCQFSVYSFACGILGQPVNISVLTKPSTVIPKLDNQGSNHSLLVTWDHPVGGLDMYILNISSEGWSSSKNLSSSEHNHTFSQLKAATVFTVTLTTVKVNFRETSHSVKMATYPNRPGEIKILLKSNRSLSFQWDEAESMTAGSFNYSLTYWPSYNTSQYLTPKNTFLLDGLQSGTPYNVSVATVGPMGFQSDSIRVHVTTKPDPVQNLEVGSTTINSISLSWAKVERVPKYLVREYSEKEEKNTTTINNSMIIHSLTPSTLYNISVQSSTSDNTEGEAVWKQVCTDAAPVKNVNCMGPNLTFPMLNVSWISPPGKYQGFEFKLNSSDTKMTFNLSHTFTGLKYNTLYKVMLWTIGCGKNSTVESITCMTGITKPVIPKITSVNISELQYNKFTLNLQSDIFNDSNGPVLYYGVLVYSDTNDCSDKKKLDQCLLNTYKDWKAKKCSTFLAVVRKQGQTGSRNAQTQTIIIGDETEWEGYQNGELNAKGTYNFAVIAFTRLEINNKLVDVSNSYYSISEFYRSPSHCQRTQW</sequence>
<dbReference type="PANTHER" id="PTHR46708">
    <property type="entry name" value="TENASCIN"/>
    <property type="match status" value="1"/>
</dbReference>
<dbReference type="InterPro" id="IPR003961">
    <property type="entry name" value="FN3_dom"/>
</dbReference>
<gene>
    <name evidence="5" type="ORF">G5714_008011</name>
</gene>
<accession>A0A7J6CUN7</accession>
<evidence type="ECO:0000313" key="6">
    <source>
        <dbReference type="Proteomes" id="UP000579812"/>
    </source>
</evidence>